<keyword evidence="3" id="KW-1185">Reference proteome</keyword>
<gene>
    <name evidence="2" type="ORF">P154DRAFT_606235</name>
</gene>
<dbReference type="EMBL" id="ML977561">
    <property type="protein sequence ID" value="KAF2005943.1"/>
    <property type="molecule type" value="Genomic_DNA"/>
</dbReference>
<sequence>MSFYQVSQLNPRSDNEYDDGEIDMPSMAEKVEAENPQDNTSSLILVPGSASQDVQNYDETMRGLEIVSNTLGGSSQHQRAAFLPTRVILNNPRFERHEHHHDAAKNQFYETQIKSLQSQLESTRAVYEQTLRGQGALQSCLDEVRKDLANSRAGYWTEVEQHNATKGENDRLSASVVKKDDKIRGLQNDLQWEKGQALQREETLLTEKSVLISQNYEWRDRHEGWKRWESKRQSELQANIEELKRDKLIEAQNTITSFRGQLNQCETAKLTLGTKKEAIVSAISRQRSEVQASKAQLNTLQDRISRLKPRKEVQSSKRHQLLTLDDQRRLDSRGRNLARSIEGILNTIDGKGTALKDHCEATHEELAKDLLNFKADITKVEGEADETVTLRNQMMAALSSVEAQILSIQEDIPETELAKRYVDEQVWLDEFGETATDTTRHREMQSKIEDLGRKLTRLEGDSNTPSS</sequence>
<accession>A0A6A5WVW2</accession>
<name>A0A6A5WVW2_9PLEO</name>
<organism evidence="2 3">
    <name type="scientific">Amniculicola lignicola CBS 123094</name>
    <dbReference type="NCBI Taxonomy" id="1392246"/>
    <lineage>
        <taxon>Eukaryota</taxon>
        <taxon>Fungi</taxon>
        <taxon>Dikarya</taxon>
        <taxon>Ascomycota</taxon>
        <taxon>Pezizomycotina</taxon>
        <taxon>Dothideomycetes</taxon>
        <taxon>Pleosporomycetidae</taxon>
        <taxon>Pleosporales</taxon>
        <taxon>Amniculicolaceae</taxon>
        <taxon>Amniculicola</taxon>
    </lineage>
</organism>
<evidence type="ECO:0000313" key="3">
    <source>
        <dbReference type="Proteomes" id="UP000799779"/>
    </source>
</evidence>
<dbReference type="Proteomes" id="UP000799779">
    <property type="component" value="Unassembled WGS sequence"/>
</dbReference>
<feature type="compositionally biased region" description="Polar residues" evidence="1">
    <location>
        <begin position="1"/>
        <end position="12"/>
    </location>
</feature>
<protein>
    <submittedName>
        <fullName evidence="2">Uncharacterized protein</fullName>
    </submittedName>
</protein>
<evidence type="ECO:0000256" key="1">
    <source>
        <dbReference type="SAM" id="MobiDB-lite"/>
    </source>
</evidence>
<proteinExistence type="predicted"/>
<dbReference type="OrthoDB" id="10585135at2759"/>
<feature type="region of interest" description="Disordered" evidence="1">
    <location>
        <begin position="1"/>
        <end position="44"/>
    </location>
</feature>
<reference evidence="2" key="1">
    <citation type="journal article" date="2020" name="Stud. Mycol.">
        <title>101 Dothideomycetes genomes: a test case for predicting lifestyles and emergence of pathogens.</title>
        <authorList>
            <person name="Haridas S."/>
            <person name="Albert R."/>
            <person name="Binder M."/>
            <person name="Bloem J."/>
            <person name="Labutti K."/>
            <person name="Salamov A."/>
            <person name="Andreopoulos B."/>
            <person name="Baker S."/>
            <person name="Barry K."/>
            <person name="Bills G."/>
            <person name="Bluhm B."/>
            <person name="Cannon C."/>
            <person name="Castanera R."/>
            <person name="Culley D."/>
            <person name="Daum C."/>
            <person name="Ezra D."/>
            <person name="Gonzalez J."/>
            <person name="Henrissat B."/>
            <person name="Kuo A."/>
            <person name="Liang C."/>
            <person name="Lipzen A."/>
            <person name="Lutzoni F."/>
            <person name="Magnuson J."/>
            <person name="Mondo S."/>
            <person name="Nolan M."/>
            <person name="Ohm R."/>
            <person name="Pangilinan J."/>
            <person name="Park H.-J."/>
            <person name="Ramirez L."/>
            <person name="Alfaro M."/>
            <person name="Sun H."/>
            <person name="Tritt A."/>
            <person name="Yoshinaga Y."/>
            <person name="Zwiers L.-H."/>
            <person name="Turgeon B."/>
            <person name="Goodwin S."/>
            <person name="Spatafora J."/>
            <person name="Crous P."/>
            <person name="Grigoriev I."/>
        </authorList>
    </citation>
    <scope>NUCLEOTIDE SEQUENCE</scope>
    <source>
        <strain evidence="2">CBS 123094</strain>
    </source>
</reference>
<evidence type="ECO:0000313" key="2">
    <source>
        <dbReference type="EMBL" id="KAF2005943.1"/>
    </source>
</evidence>
<dbReference type="AlphaFoldDB" id="A0A6A5WVW2"/>